<feature type="transmembrane region" description="Helical" evidence="1">
    <location>
        <begin position="62"/>
        <end position="81"/>
    </location>
</feature>
<evidence type="ECO:0000313" key="3">
    <source>
        <dbReference type="EMBL" id="JAW15470.1"/>
    </source>
</evidence>
<keyword evidence="1" id="KW-0472">Membrane</keyword>
<keyword evidence="1" id="KW-1133">Transmembrane helix</keyword>
<organism evidence="3">
    <name type="scientific">Panstrongylus lignarius</name>
    <dbReference type="NCBI Taxonomy" id="156445"/>
    <lineage>
        <taxon>Eukaryota</taxon>
        <taxon>Metazoa</taxon>
        <taxon>Ecdysozoa</taxon>
        <taxon>Arthropoda</taxon>
        <taxon>Hexapoda</taxon>
        <taxon>Insecta</taxon>
        <taxon>Pterygota</taxon>
        <taxon>Neoptera</taxon>
        <taxon>Paraneoptera</taxon>
        <taxon>Hemiptera</taxon>
        <taxon>Heteroptera</taxon>
        <taxon>Panheteroptera</taxon>
        <taxon>Cimicomorpha</taxon>
        <taxon>Reduviidae</taxon>
        <taxon>Triatominae</taxon>
        <taxon>Panstrongylus</taxon>
    </lineage>
</organism>
<dbReference type="AlphaFoldDB" id="A0A224Y2Z1"/>
<accession>A0A224Y2Z1</accession>
<protein>
    <recommendedName>
        <fullName evidence="4">Secreted protein</fullName>
    </recommendedName>
</protein>
<feature type="chain" id="PRO_5013075902" description="Secreted protein" evidence="2">
    <location>
        <begin position="21"/>
        <end position="82"/>
    </location>
</feature>
<evidence type="ECO:0000256" key="1">
    <source>
        <dbReference type="SAM" id="Phobius"/>
    </source>
</evidence>
<name>A0A224Y2Z1_9HEMI</name>
<feature type="transmembrane region" description="Helical" evidence="1">
    <location>
        <begin position="35"/>
        <end position="55"/>
    </location>
</feature>
<keyword evidence="2" id="KW-0732">Signal</keyword>
<reference evidence="3" key="1">
    <citation type="journal article" date="2018" name="PLoS Negl. Trop. Dis.">
        <title>An insight into the salivary gland and fat body transcriptome of Panstrongylus lignarius (Hemiptera: Heteroptera), the main vector of Chagas disease in Peru.</title>
        <authorList>
            <person name="Nevoa J.C."/>
            <person name="Mendes M.T."/>
            <person name="da Silva M.V."/>
            <person name="Soares S.C."/>
            <person name="Oliveira C.J.F."/>
            <person name="Ribeiro J.M.C."/>
        </authorList>
    </citation>
    <scope>NUCLEOTIDE SEQUENCE</scope>
</reference>
<evidence type="ECO:0008006" key="4">
    <source>
        <dbReference type="Google" id="ProtNLM"/>
    </source>
</evidence>
<keyword evidence="1" id="KW-0812">Transmembrane</keyword>
<proteinExistence type="predicted"/>
<sequence length="82" mass="9997">MCLSFLVNFFFFISFRFSSSHHSAGDFLSSFYCGSFHLSLFFFTYVPHFYFCIFYNCHSIGFFYFFSFSYFFLFINFLSIFN</sequence>
<feature type="signal peptide" evidence="2">
    <location>
        <begin position="1"/>
        <end position="20"/>
    </location>
</feature>
<dbReference type="EMBL" id="GFTR01000956">
    <property type="protein sequence ID" value="JAW15470.1"/>
    <property type="molecule type" value="Transcribed_RNA"/>
</dbReference>
<evidence type="ECO:0000256" key="2">
    <source>
        <dbReference type="SAM" id="SignalP"/>
    </source>
</evidence>